<evidence type="ECO:0000256" key="2">
    <source>
        <dbReference type="ARBA" id="ARBA00004370"/>
    </source>
</evidence>
<dbReference type="Pfam" id="PF00067">
    <property type="entry name" value="p450"/>
    <property type="match status" value="1"/>
</dbReference>
<dbReference type="GO" id="GO:0016020">
    <property type="term" value="C:membrane"/>
    <property type="evidence" value="ECO:0007669"/>
    <property type="project" value="UniProtKB-SubCell"/>
</dbReference>
<dbReference type="InterPro" id="IPR036396">
    <property type="entry name" value="Cyt_P450_sf"/>
</dbReference>
<evidence type="ECO:0000256" key="1">
    <source>
        <dbReference type="ARBA" id="ARBA00001971"/>
    </source>
</evidence>
<dbReference type="CDD" id="cd20655">
    <property type="entry name" value="CYP93"/>
    <property type="match status" value="1"/>
</dbReference>
<keyword evidence="10 13" id="KW-0408">Iron</keyword>
<keyword evidence="12 15" id="KW-0472">Membrane</keyword>
<sequence>MENLKNYIILFMLWLVSTIVVRAIFSKSRAKGRLPPSPSALPIIGHLHHIGPLPHQSLHKLSNQYGPLMHLYLGSVPTVVASSPEMAKEFFKTHESAFSSRPPPSILNTLSYPSPDLTFAPYGPYWKFLKKVCMSQLLGGKTLNLLLPVRTDERKRFLTSILKKAESNECVDVGKELKRLTNNIISRMIMSKRCAHNENEADEITDVVNGSAEIVGTFNVSDFIWFCKNLDLQGLKKKSKAIHDKFDNMVEKIIKEHRAERNINGDNDDVHVPRDFLDILLQISDEEGIDIQLTKENIKSFFMDVFVAGTNTSSITLEWALAELINHPNVMKKAMDEVDSVVGKTRLVEESDVVNFPYIQAIVKETLRLHPPGPILSRVASETCAINGYEIKENTRLLINVWAISRDPNHWESPLEFKPERFYNEQGSENFKQVDVRGQHFQLLPFGSGRRVCPGTTLGLQVVHTSLASMLQCFEWNVENGSVNMDEGPGLTLPRAHSLVCVPKARLTPLPLAHLVLLHTSSHFVLLSHFLLLLLLHISFFFFFTVPSSSSSNFLVVIKIIFKFGGGNCSTFGVTVLRFLVLRLRPRCTSSSYMAGKRKRKGGNEPVKKDVTLEPNDNAVAWRNFFNANYKALRAAEKGLTEKEATDKLKVQYKGFTDEEKSEWRSYDPNPNPAKKAITLTSNPVILPNYYSDSEGRKSSDHFFSSINELKEYFSNELKSQLRSFSLKFMDKGEGVGGIDRELEEDAAAETGKKAECSQAVEESPLKSPVRSKTNVVGLSDENVVDSVSTPLLSITKSVEDEGAAHKTFDDEDFDIVEVASFWNKGKALVKSKKTQSENVPLIEDDFNDKAYEQFIESGRTVVGPFKTKEAIPRNQYGFYKYVLAKFRKFEVDRRCMASLRPLREVEGSIIDCFSILMNKYERDSRLPDQPRVWYMPTRISQKTLGSFNVKRIAKDREWSKLFYEDNLEKCVKMFVPVLTLEGAPHWFGAEVNMKSKVVSFLDSLHTAMNEKYRVEATKEMLPTLDLLFEENRSKNVTFVDFRIDRKDRGLPQQDNDRDCGVYVMKYMEAVANEEEVVDEFHPVEARLEIAFGFGSIWI</sequence>
<keyword evidence="9" id="KW-0560">Oxidoreductase</keyword>
<dbReference type="PROSITE" id="PS00086">
    <property type="entry name" value="CYTOCHROME_P450"/>
    <property type="match status" value="1"/>
</dbReference>
<evidence type="ECO:0000256" key="6">
    <source>
        <dbReference type="ARBA" id="ARBA00022670"/>
    </source>
</evidence>
<evidence type="ECO:0000313" key="17">
    <source>
        <dbReference type="EMBL" id="KAF4361983.1"/>
    </source>
</evidence>
<evidence type="ECO:0000256" key="11">
    <source>
        <dbReference type="ARBA" id="ARBA00023033"/>
    </source>
</evidence>
<dbReference type="Gene3D" id="3.40.395.10">
    <property type="entry name" value="Adenoviral Proteinase, Chain A"/>
    <property type="match status" value="1"/>
</dbReference>
<keyword evidence="11" id="KW-0503">Monooxygenase</keyword>
<organism evidence="17 18">
    <name type="scientific">Cannabis sativa</name>
    <name type="common">Hemp</name>
    <name type="synonym">Marijuana</name>
    <dbReference type="NCBI Taxonomy" id="3483"/>
    <lineage>
        <taxon>Eukaryota</taxon>
        <taxon>Viridiplantae</taxon>
        <taxon>Streptophyta</taxon>
        <taxon>Embryophyta</taxon>
        <taxon>Tracheophyta</taxon>
        <taxon>Spermatophyta</taxon>
        <taxon>Magnoliopsida</taxon>
        <taxon>eudicotyledons</taxon>
        <taxon>Gunneridae</taxon>
        <taxon>Pentapetalae</taxon>
        <taxon>rosids</taxon>
        <taxon>fabids</taxon>
        <taxon>Rosales</taxon>
        <taxon>Cannabaceae</taxon>
        <taxon>Cannabis</taxon>
    </lineage>
</organism>
<dbReference type="Pfam" id="PF02902">
    <property type="entry name" value="Peptidase_C48"/>
    <property type="match status" value="1"/>
</dbReference>
<comment type="subcellular location">
    <subcellularLocation>
        <location evidence="2">Membrane</location>
    </subcellularLocation>
</comment>
<dbReference type="EMBL" id="JAATIQ010000319">
    <property type="protein sequence ID" value="KAF4361983.1"/>
    <property type="molecule type" value="Genomic_DNA"/>
</dbReference>
<dbReference type="InterPro" id="IPR001128">
    <property type="entry name" value="Cyt_P450"/>
</dbReference>
<feature type="transmembrane region" description="Helical" evidence="15">
    <location>
        <begin position="524"/>
        <end position="544"/>
    </location>
</feature>
<dbReference type="GO" id="GO:0005506">
    <property type="term" value="F:iron ion binding"/>
    <property type="evidence" value="ECO:0007669"/>
    <property type="project" value="InterPro"/>
</dbReference>
<reference evidence="17 18" key="1">
    <citation type="journal article" date="2020" name="bioRxiv">
        <title>Sequence and annotation of 42 cannabis genomes reveals extensive copy number variation in cannabinoid synthesis and pathogen resistance genes.</title>
        <authorList>
            <person name="Mckernan K.J."/>
            <person name="Helbert Y."/>
            <person name="Kane L.T."/>
            <person name="Ebling H."/>
            <person name="Zhang L."/>
            <person name="Liu B."/>
            <person name="Eaton Z."/>
            <person name="Mclaughlin S."/>
            <person name="Kingan S."/>
            <person name="Baybayan P."/>
            <person name="Concepcion G."/>
            <person name="Jordan M."/>
            <person name="Riva A."/>
            <person name="Barbazuk W."/>
            <person name="Harkins T."/>
        </authorList>
    </citation>
    <scope>NUCLEOTIDE SEQUENCE [LARGE SCALE GENOMIC DNA]</scope>
    <source>
        <strain evidence="18">cv. Jamaican Lion 4</strain>
        <tissue evidence="17">Leaf</tissue>
    </source>
</reference>
<comment type="similarity">
    <text evidence="3">Belongs to the peptidase C48 family.</text>
</comment>
<feature type="transmembrane region" description="Helical" evidence="15">
    <location>
        <begin position="556"/>
        <end position="581"/>
    </location>
</feature>
<dbReference type="InterPro" id="IPR017972">
    <property type="entry name" value="Cyt_P450_CS"/>
</dbReference>
<evidence type="ECO:0000256" key="13">
    <source>
        <dbReference type="PIRSR" id="PIRSR602401-1"/>
    </source>
</evidence>
<evidence type="ECO:0000256" key="3">
    <source>
        <dbReference type="ARBA" id="ARBA00005234"/>
    </source>
</evidence>
<dbReference type="PANTHER" id="PTHR47943">
    <property type="entry name" value="CYTOCHROME P450 93A3-LIKE"/>
    <property type="match status" value="1"/>
</dbReference>
<comment type="similarity">
    <text evidence="4">Belongs to the cytochrome P450 family.</text>
</comment>
<dbReference type="AlphaFoldDB" id="A0A7J6EU79"/>
<dbReference type="FunFam" id="1.10.630.10:FF:000019">
    <property type="entry name" value="Cytochrome P450 family protein"/>
    <property type="match status" value="1"/>
</dbReference>
<dbReference type="InterPro" id="IPR002401">
    <property type="entry name" value="Cyt_P450_E_grp-I"/>
</dbReference>
<keyword evidence="7 13" id="KW-0479">Metal-binding</keyword>
<feature type="binding site" description="axial binding residue" evidence="13">
    <location>
        <position position="453"/>
    </location>
    <ligand>
        <name>heme</name>
        <dbReference type="ChEBI" id="CHEBI:30413"/>
    </ligand>
    <ligandPart>
        <name>Fe</name>
        <dbReference type="ChEBI" id="CHEBI:18248"/>
    </ligandPart>
</feature>
<comment type="cofactor">
    <cofactor evidence="1 13">
        <name>heme</name>
        <dbReference type="ChEBI" id="CHEBI:30413"/>
    </cofactor>
</comment>
<dbReference type="Proteomes" id="UP000583929">
    <property type="component" value="Unassembled WGS sequence"/>
</dbReference>
<dbReference type="GO" id="GO:0004497">
    <property type="term" value="F:monooxygenase activity"/>
    <property type="evidence" value="ECO:0007669"/>
    <property type="project" value="UniProtKB-KW"/>
</dbReference>
<dbReference type="PRINTS" id="PR00463">
    <property type="entry name" value="EP450I"/>
</dbReference>
<keyword evidence="5 13" id="KW-0349">Heme</keyword>
<dbReference type="SUPFAM" id="SSF54001">
    <property type="entry name" value="Cysteine proteinases"/>
    <property type="match status" value="1"/>
</dbReference>
<keyword evidence="8" id="KW-0378">Hydrolase</keyword>
<protein>
    <recommendedName>
        <fullName evidence="16">Ubiquitin-like protease family profile domain-containing protein</fullName>
    </recommendedName>
</protein>
<keyword evidence="15" id="KW-1133">Transmembrane helix</keyword>
<dbReference type="InterPro" id="IPR003653">
    <property type="entry name" value="Peptidase_C48_C"/>
</dbReference>
<evidence type="ECO:0000256" key="7">
    <source>
        <dbReference type="ARBA" id="ARBA00022723"/>
    </source>
</evidence>
<dbReference type="SUPFAM" id="SSF48264">
    <property type="entry name" value="Cytochrome P450"/>
    <property type="match status" value="1"/>
</dbReference>
<evidence type="ECO:0000259" key="16">
    <source>
        <dbReference type="PROSITE" id="PS50600"/>
    </source>
</evidence>
<dbReference type="GO" id="GO:0008234">
    <property type="term" value="F:cysteine-type peptidase activity"/>
    <property type="evidence" value="ECO:0007669"/>
    <property type="project" value="InterPro"/>
</dbReference>
<proteinExistence type="inferred from homology"/>
<comment type="caution">
    <text evidence="17">The sequence shown here is derived from an EMBL/GenBank/DDBJ whole genome shotgun (WGS) entry which is preliminary data.</text>
</comment>
<dbReference type="GO" id="GO:0006508">
    <property type="term" value="P:proteolysis"/>
    <property type="evidence" value="ECO:0007669"/>
    <property type="project" value="UniProtKB-KW"/>
</dbReference>
<feature type="region of interest" description="Disordered" evidence="14">
    <location>
        <begin position="750"/>
        <end position="769"/>
    </location>
</feature>
<dbReference type="PRINTS" id="PR00385">
    <property type="entry name" value="P450"/>
</dbReference>
<keyword evidence="18" id="KW-1185">Reference proteome</keyword>
<evidence type="ECO:0000256" key="10">
    <source>
        <dbReference type="ARBA" id="ARBA00023004"/>
    </source>
</evidence>
<evidence type="ECO:0000256" key="4">
    <source>
        <dbReference type="ARBA" id="ARBA00010617"/>
    </source>
</evidence>
<keyword evidence="6" id="KW-0645">Protease</keyword>
<dbReference type="PROSITE" id="PS50600">
    <property type="entry name" value="ULP_PROTEASE"/>
    <property type="match status" value="1"/>
</dbReference>
<feature type="transmembrane region" description="Helical" evidence="15">
    <location>
        <begin position="6"/>
        <end position="25"/>
    </location>
</feature>
<dbReference type="GO" id="GO:0020037">
    <property type="term" value="F:heme binding"/>
    <property type="evidence" value="ECO:0007669"/>
    <property type="project" value="InterPro"/>
</dbReference>
<evidence type="ECO:0000256" key="5">
    <source>
        <dbReference type="ARBA" id="ARBA00022617"/>
    </source>
</evidence>
<evidence type="ECO:0000256" key="9">
    <source>
        <dbReference type="ARBA" id="ARBA00023002"/>
    </source>
</evidence>
<evidence type="ECO:0000256" key="12">
    <source>
        <dbReference type="ARBA" id="ARBA00023136"/>
    </source>
</evidence>
<dbReference type="PANTHER" id="PTHR47943:SF8">
    <property type="entry name" value="CYTOCHROME P450"/>
    <property type="match status" value="1"/>
</dbReference>
<accession>A0A7J6EU79</accession>
<evidence type="ECO:0000256" key="15">
    <source>
        <dbReference type="SAM" id="Phobius"/>
    </source>
</evidence>
<evidence type="ECO:0000313" key="18">
    <source>
        <dbReference type="Proteomes" id="UP000583929"/>
    </source>
</evidence>
<dbReference type="InterPro" id="IPR038765">
    <property type="entry name" value="Papain-like_cys_pep_sf"/>
</dbReference>
<evidence type="ECO:0000256" key="14">
    <source>
        <dbReference type="SAM" id="MobiDB-lite"/>
    </source>
</evidence>
<name>A0A7J6EU79_CANSA</name>
<gene>
    <name evidence="17" type="ORF">G4B88_007139</name>
</gene>
<evidence type="ECO:0000256" key="8">
    <source>
        <dbReference type="ARBA" id="ARBA00022801"/>
    </source>
</evidence>
<dbReference type="GO" id="GO:0016705">
    <property type="term" value="F:oxidoreductase activity, acting on paired donors, with incorporation or reduction of molecular oxygen"/>
    <property type="evidence" value="ECO:0007669"/>
    <property type="project" value="InterPro"/>
</dbReference>
<dbReference type="Gene3D" id="1.10.630.10">
    <property type="entry name" value="Cytochrome P450"/>
    <property type="match status" value="1"/>
</dbReference>
<feature type="domain" description="Ubiquitin-like protease family profile" evidence="16">
    <location>
        <begin position="890"/>
        <end position="1071"/>
    </location>
</feature>
<keyword evidence="15" id="KW-0812">Transmembrane</keyword>